<comment type="subcellular location">
    <subcellularLocation>
        <location evidence="1 7">Cell membrane</location>
        <topology evidence="1 7">Multi-pass membrane protein</topology>
    </subcellularLocation>
</comment>
<evidence type="ECO:0000256" key="5">
    <source>
        <dbReference type="ARBA" id="ARBA00022989"/>
    </source>
</evidence>
<dbReference type="GO" id="GO:0005886">
    <property type="term" value="C:plasma membrane"/>
    <property type="evidence" value="ECO:0007669"/>
    <property type="project" value="UniProtKB-SubCell"/>
</dbReference>
<dbReference type="Gene3D" id="1.10.3720.10">
    <property type="entry name" value="MetI-like"/>
    <property type="match status" value="1"/>
</dbReference>
<dbReference type="Proteomes" id="UP000587527">
    <property type="component" value="Unassembled WGS sequence"/>
</dbReference>
<evidence type="ECO:0000313" key="10">
    <source>
        <dbReference type="Proteomes" id="UP000587527"/>
    </source>
</evidence>
<dbReference type="GO" id="GO:0055085">
    <property type="term" value="P:transmembrane transport"/>
    <property type="evidence" value="ECO:0007669"/>
    <property type="project" value="InterPro"/>
</dbReference>
<evidence type="ECO:0000256" key="1">
    <source>
        <dbReference type="ARBA" id="ARBA00004651"/>
    </source>
</evidence>
<feature type="domain" description="ABC transmembrane type-1" evidence="8">
    <location>
        <begin position="81"/>
        <end position="295"/>
    </location>
</feature>
<dbReference type="RefSeq" id="WP_184846723.1">
    <property type="nucleotide sequence ID" value="NZ_JACHMN010000003.1"/>
</dbReference>
<comment type="similarity">
    <text evidence="7">Belongs to the binding-protein-dependent transport system permease family.</text>
</comment>
<evidence type="ECO:0000256" key="6">
    <source>
        <dbReference type="ARBA" id="ARBA00023136"/>
    </source>
</evidence>
<dbReference type="InterPro" id="IPR051393">
    <property type="entry name" value="ABC_transporter_permease"/>
</dbReference>
<proteinExistence type="inferred from homology"/>
<dbReference type="PANTHER" id="PTHR30193:SF41">
    <property type="entry name" value="DIACETYLCHITOBIOSE UPTAKE SYSTEM PERMEASE PROTEIN NGCF"/>
    <property type="match status" value="1"/>
</dbReference>
<evidence type="ECO:0000259" key="8">
    <source>
        <dbReference type="PROSITE" id="PS50928"/>
    </source>
</evidence>
<dbReference type="PANTHER" id="PTHR30193">
    <property type="entry name" value="ABC TRANSPORTER PERMEASE PROTEIN"/>
    <property type="match status" value="1"/>
</dbReference>
<feature type="transmembrane region" description="Helical" evidence="7">
    <location>
        <begin position="222"/>
        <end position="242"/>
    </location>
</feature>
<evidence type="ECO:0000256" key="7">
    <source>
        <dbReference type="RuleBase" id="RU363032"/>
    </source>
</evidence>
<dbReference type="InterPro" id="IPR000515">
    <property type="entry name" value="MetI-like"/>
</dbReference>
<comment type="caution">
    <text evidence="9">The sequence shown here is derived from an EMBL/GenBank/DDBJ whole genome shotgun (WGS) entry which is preliminary data.</text>
</comment>
<gene>
    <name evidence="9" type="ORF">F4553_007962</name>
</gene>
<dbReference type="PROSITE" id="PS50928">
    <property type="entry name" value="ABC_TM1"/>
    <property type="match status" value="1"/>
</dbReference>
<organism evidence="9 10">
    <name type="scientific">Allocatelliglobosispora scoriae</name>
    <dbReference type="NCBI Taxonomy" id="643052"/>
    <lineage>
        <taxon>Bacteria</taxon>
        <taxon>Bacillati</taxon>
        <taxon>Actinomycetota</taxon>
        <taxon>Actinomycetes</taxon>
        <taxon>Micromonosporales</taxon>
        <taxon>Micromonosporaceae</taxon>
        <taxon>Allocatelliglobosispora</taxon>
    </lineage>
</organism>
<keyword evidence="4 7" id="KW-0812">Transmembrane</keyword>
<feature type="transmembrane region" description="Helical" evidence="7">
    <location>
        <begin position="274"/>
        <end position="298"/>
    </location>
</feature>
<keyword evidence="2 7" id="KW-0813">Transport</keyword>
<keyword evidence="3" id="KW-1003">Cell membrane</keyword>
<evidence type="ECO:0000256" key="4">
    <source>
        <dbReference type="ARBA" id="ARBA00022692"/>
    </source>
</evidence>
<dbReference type="AlphaFoldDB" id="A0A841C430"/>
<feature type="transmembrane region" description="Helical" evidence="7">
    <location>
        <begin position="23"/>
        <end position="52"/>
    </location>
</feature>
<keyword evidence="9" id="KW-0762">Sugar transport</keyword>
<feature type="transmembrane region" description="Helical" evidence="7">
    <location>
        <begin position="86"/>
        <end position="106"/>
    </location>
</feature>
<evidence type="ECO:0000256" key="2">
    <source>
        <dbReference type="ARBA" id="ARBA00022448"/>
    </source>
</evidence>
<keyword evidence="10" id="KW-1185">Reference proteome</keyword>
<evidence type="ECO:0000256" key="3">
    <source>
        <dbReference type="ARBA" id="ARBA00022475"/>
    </source>
</evidence>
<dbReference type="CDD" id="cd06261">
    <property type="entry name" value="TM_PBP2"/>
    <property type="match status" value="1"/>
</dbReference>
<protein>
    <submittedName>
        <fullName evidence="9">Multiple sugar transport system permease protein</fullName>
    </submittedName>
</protein>
<dbReference type="EMBL" id="JACHMN010000003">
    <property type="protein sequence ID" value="MBB5874528.1"/>
    <property type="molecule type" value="Genomic_DNA"/>
</dbReference>
<accession>A0A841C430</accession>
<dbReference type="InterPro" id="IPR035906">
    <property type="entry name" value="MetI-like_sf"/>
</dbReference>
<dbReference type="Pfam" id="PF00528">
    <property type="entry name" value="BPD_transp_1"/>
    <property type="match status" value="1"/>
</dbReference>
<feature type="transmembrane region" description="Helical" evidence="7">
    <location>
        <begin position="118"/>
        <end position="139"/>
    </location>
</feature>
<keyword evidence="6 7" id="KW-0472">Membrane</keyword>
<keyword evidence="5 7" id="KW-1133">Transmembrane helix</keyword>
<name>A0A841C430_9ACTN</name>
<reference evidence="9 10" key="1">
    <citation type="submission" date="2020-08" db="EMBL/GenBank/DDBJ databases">
        <title>Sequencing the genomes of 1000 actinobacteria strains.</title>
        <authorList>
            <person name="Klenk H.-P."/>
        </authorList>
    </citation>
    <scope>NUCLEOTIDE SEQUENCE [LARGE SCALE GENOMIC DNA]</scope>
    <source>
        <strain evidence="9 10">DSM 45362</strain>
    </source>
</reference>
<sequence>MTSAAPARSRRHRRGPMARRQRLGLLFVAPAVLLVLGMFILPVIVTGVMSFYDWSLLGQRRFVGLANYERLAHDTSFRDSLGFTTVYTVIATAALLVVGMVLASAVRHRRRGVGLLRTAYVVPVVIGFATASYVTLWLLDDRIGIIPDLLRRLGVVDGPVSVFSSFPSALAVVVVLVVWKTVGLTMLLLMTGMQAISKDYYEAAQVDGASRLRTYFKITLPLLRPTIGLVLILTVIGSYLAFDQFFILTQGGPDNSTIPVVYLIYRAGFIDFNLGYSAAMSIALMVILLILTSIQLLLTRTREEA</sequence>
<feature type="transmembrane region" description="Helical" evidence="7">
    <location>
        <begin position="169"/>
        <end position="190"/>
    </location>
</feature>
<evidence type="ECO:0000313" key="9">
    <source>
        <dbReference type="EMBL" id="MBB5874528.1"/>
    </source>
</evidence>
<dbReference type="SUPFAM" id="SSF161098">
    <property type="entry name" value="MetI-like"/>
    <property type="match status" value="1"/>
</dbReference>